<dbReference type="PANTHER" id="PTHR11138:SF5">
    <property type="entry name" value="METHIONYL-TRNA FORMYLTRANSFERASE, MITOCHONDRIAL"/>
    <property type="match status" value="1"/>
</dbReference>
<feature type="domain" description="Formyl transferase N-terminal" evidence="1">
    <location>
        <begin position="71"/>
        <end position="160"/>
    </location>
</feature>
<name>A3HS54_9BACT</name>
<proteinExistence type="predicted"/>
<dbReference type="Gene3D" id="3.40.50.12230">
    <property type="match status" value="1"/>
</dbReference>
<dbReference type="SUPFAM" id="SSF50486">
    <property type="entry name" value="FMT C-terminal domain-like"/>
    <property type="match status" value="1"/>
</dbReference>
<evidence type="ECO:0000259" key="1">
    <source>
        <dbReference type="Pfam" id="PF00551"/>
    </source>
</evidence>
<reference evidence="3 4" key="1">
    <citation type="journal article" date="2011" name="J. Bacteriol.">
        <title>Complete genome sequence of Algoriphagus sp. PR1, bacterial prey of a colony-forming choanoflagellate.</title>
        <authorList>
            <person name="Alegado R.A."/>
            <person name="Ferriera S."/>
            <person name="Nusbaum C."/>
            <person name="Young S.K."/>
            <person name="Zeng Q."/>
            <person name="Imamovic A."/>
            <person name="Fairclough S.R."/>
            <person name="King N."/>
        </authorList>
    </citation>
    <scope>NUCLEOTIDE SEQUENCE [LARGE SCALE GENOMIC DNA]</scope>
    <source>
        <strain evidence="3 4">PR1</strain>
    </source>
</reference>
<accession>A3HS54</accession>
<dbReference type="InterPro" id="IPR002376">
    <property type="entry name" value="Formyl_transf_N"/>
</dbReference>
<organism evidence="3 4">
    <name type="scientific">Algoriphagus machipongonensis</name>
    <dbReference type="NCBI Taxonomy" id="388413"/>
    <lineage>
        <taxon>Bacteria</taxon>
        <taxon>Pseudomonadati</taxon>
        <taxon>Bacteroidota</taxon>
        <taxon>Cytophagia</taxon>
        <taxon>Cytophagales</taxon>
        <taxon>Cyclobacteriaceae</taxon>
        <taxon>Algoriphagus</taxon>
    </lineage>
</organism>
<sequence length="302" mass="33239">MKIIFFTQSNWSIPAIIELGKTHEISGVVTQLQGPNFNPQLIGFLEQSNLPIIDWDQISKDGWASISKDSDIGISFGFSKKIKEEIFSSFPMGVLNVHFGKLPKYAGPAPLFWTLKNQEPTLTISFHLIDQDWDAGDLVYEEDIPIFPGEPFGLLGARAAQISGGKLNTLLGRMDSIQRTPLKVNSHQLKRPTELDLTIDWKELKANEIEALVNASNPGYGGAITTFRGSQLKILEVSPAEVNEVGIFSPGTIVYSDPNYGVFVICGDYNCLRLNILQLEGTIITGQKIAALGVRVNEKFGS</sequence>
<dbReference type="STRING" id="388413.ALPR1_10665"/>
<gene>
    <name evidence="3" type="ORF">ALPR1_10665</name>
</gene>
<dbReference type="EMBL" id="AAXU02000001">
    <property type="protein sequence ID" value="EAZ82672.1"/>
    <property type="molecule type" value="Genomic_DNA"/>
</dbReference>
<dbReference type="AlphaFoldDB" id="A3HS54"/>
<dbReference type="PANTHER" id="PTHR11138">
    <property type="entry name" value="METHIONYL-TRNA FORMYLTRANSFERASE"/>
    <property type="match status" value="1"/>
</dbReference>
<dbReference type="SUPFAM" id="SSF53328">
    <property type="entry name" value="Formyltransferase"/>
    <property type="match status" value="1"/>
</dbReference>
<dbReference type="Pfam" id="PF02911">
    <property type="entry name" value="Formyl_trans_C"/>
    <property type="match status" value="1"/>
</dbReference>
<keyword evidence="4" id="KW-1185">Reference proteome</keyword>
<dbReference type="InterPro" id="IPR005793">
    <property type="entry name" value="Formyl_trans_C"/>
</dbReference>
<dbReference type="GO" id="GO:0004479">
    <property type="term" value="F:methionyl-tRNA formyltransferase activity"/>
    <property type="evidence" value="ECO:0007669"/>
    <property type="project" value="TreeGrafter"/>
</dbReference>
<dbReference type="eggNOG" id="COG0223">
    <property type="taxonomic scope" value="Bacteria"/>
</dbReference>
<evidence type="ECO:0000313" key="3">
    <source>
        <dbReference type="EMBL" id="EAZ82672.1"/>
    </source>
</evidence>
<dbReference type="HOGENOM" id="CLU_033347_2_1_10"/>
<dbReference type="RefSeq" id="WP_008200414.1">
    <property type="nucleotide sequence ID" value="NZ_CM001023.1"/>
</dbReference>
<dbReference type="GO" id="GO:0005829">
    <property type="term" value="C:cytosol"/>
    <property type="evidence" value="ECO:0007669"/>
    <property type="project" value="TreeGrafter"/>
</dbReference>
<dbReference type="InterPro" id="IPR036477">
    <property type="entry name" value="Formyl_transf_N_sf"/>
</dbReference>
<feature type="domain" description="Formyl transferase C-terminal" evidence="2">
    <location>
        <begin position="196"/>
        <end position="282"/>
    </location>
</feature>
<comment type="caution">
    <text evidence="3">The sequence shown here is derived from an EMBL/GenBank/DDBJ whole genome shotgun (WGS) entry which is preliminary data.</text>
</comment>
<evidence type="ECO:0000259" key="2">
    <source>
        <dbReference type="Pfam" id="PF02911"/>
    </source>
</evidence>
<evidence type="ECO:0000313" key="4">
    <source>
        <dbReference type="Proteomes" id="UP000003919"/>
    </source>
</evidence>
<dbReference type="OrthoDB" id="9802815at2"/>
<dbReference type="CDD" id="cd08369">
    <property type="entry name" value="FMT_core"/>
    <property type="match status" value="1"/>
</dbReference>
<protein>
    <submittedName>
        <fullName evidence="3">Methionyl-tRNA formyltransferase</fullName>
    </submittedName>
</protein>
<dbReference type="InterPro" id="IPR011034">
    <property type="entry name" value="Formyl_transferase-like_C_sf"/>
</dbReference>
<dbReference type="Pfam" id="PF00551">
    <property type="entry name" value="Formyl_trans_N"/>
    <property type="match status" value="1"/>
</dbReference>
<dbReference type="Proteomes" id="UP000003919">
    <property type="component" value="Unassembled WGS sequence"/>
</dbReference>